<organism evidence="2 3">
    <name type="scientific">Paenibacillus thiaminolyticus</name>
    <name type="common">Bacillus thiaminolyticus</name>
    <dbReference type="NCBI Taxonomy" id="49283"/>
    <lineage>
        <taxon>Bacteria</taxon>
        <taxon>Bacillati</taxon>
        <taxon>Bacillota</taxon>
        <taxon>Bacilli</taxon>
        <taxon>Bacillales</taxon>
        <taxon>Paenibacillaceae</taxon>
        <taxon>Paenibacillus</taxon>
    </lineage>
</organism>
<feature type="region of interest" description="Disordered" evidence="1">
    <location>
        <begin position="27"/>
        <end position="57"/>
    </location>
</feature>
<evidence type="ECO:0000313" key="2">
    <source>
        <dbReference type="EMBL" id="MCY9610945.1"/>
    </source>
</evidence>
<protein>
    <submittedName>
        <fullName evidence="2">Uncharacterized protein</fullName>
    </submittedName>
</protein>
<dbReference type="RefSeq" id="WP_268574335.1">
    <property type="nucleotide sequence ID" value="NZ_JAMDMM010000067.1"/>
</dbReference>
<evidence type="ECO:0000256" key="1">
    <source>
        <dbReference type="SAM" id="MobiDB-lite"/>
    </source>
</evidence>
<comment type="caution">
    <text evidence="2">The sequence shown here is derived from an EMBL/GenBank/DDBJ whole genome shotgun (WGS) entry which is preliminary data.</text>
</comment>
<accession>A0ABT4G4D8</accession>
<dbReference type="Proteomes" id="UP001209276">
    <property type="component" value="Unassembled WGS sequence"/>
</dbReference>
<evidence type="ECO:0000313" key="3">
    <source>
        <dbReference type="Proteomes" id="UP001209276"/>
    </source>
</evidence>
<proteinExistence type="predicted"/>
<gene>
    <name evidence="2" type="ORF">M5W83_27755</name>
</gene>
<dbReference type="EMBL" id="JAMDMM010000067">
    <property type="protein sequence ID" value="MCY9610945.1"/>
    <property type="molecule type" value="Genomic_DNA"/>
</dbReference>
<feature type="non-terminal residue" evidence="2">
    <location>
        <position position="1"/>
    </location>
</feature>
<feature type="compositionally biased region" description="Polar residues" evidence="1">
    <location>
        <begin position="27"/>
        <end position="38"/>
    </location>
</feature>
<reference evidence="2 3" key="1">
    <citation type="submission" date="2022-05" db="EMBL/GenBank/DDBJ databases">
        <title>Genome Sequencing of Bee-Associated Microbes.</title>
        <authorList>
            <person name="Dunlap C."/>
        </authorList>
    </citation>
    <scope>NUCLEOTIDE SEQUENCE [LARGE SCALE GENOMIC DNA]</scope>
    <source>
        <strain evidence="2 3">NRRL B-14613</strain>
    </source>
</reference>
<keyword evidence="3" id="KW-1185">Reference proteome</keyword>
<name>A0ABT4G4D8_PANTH</name>
<sequence>KFGLDRDVDSLSQNSCKIAAISATRSSPGRQGCFQQATMPPVNKDASKRRRCPQDPTRLLDPVNQAVEKVQGIFLFLFFQNTASNIISRH</sequence>